<reference evidence="9" key="1">
    <citation type="submission" date="2020-11" db="EMBL/GenBank/DDBJ databases">
        <title>Chlorella ohadii genome sequencing and assembly.</title>
        <authorList>
            <person name="Murik O."/>
            <person name="Treves H."/>
            <person name="Kedem I."/>
            <person name="Shotland Y."/>
            <person name="Kaplan A."/>
        </authorList>
    </citation>
    <scope>NUCLEOTIDE SEQUENCE</scope>
    <source>
        <strain evidence="9">1</strain>
    </source>
</reference>
<evidence type="ECO:0000313" key="10">
    <source>
        <dbReference type="Proteomes" id="UP001205105"/>
    </source>
</evidence>
<gene>
    <name evidence="9" type="ORF">COHA_001632</name>
</gene>
<sequence>MAVSVVVDAECNGTAHEADSKVRRHPTTGAYIRSLAWVRPVLILAALYVAALSLIVLLFSRLPNLEQMAERHGSGSGTGAGAEQLQLSLAVPHSFDELRAVRRTLELYRQNYAVHVAALLLAAHIFLQTFMIPGSILINVLAGSMYSLPAATAFAATVDAAGASSNYWLARWLLRDVVAGLFPARVHAFALEMQKHQANLLNYNLFIRTAPIFPSWVINLASPIVGVPFRVFILALVGGHLPINFISVKAGHNLATMQSVSDMYSAGNVLFLVCAGSLALVPILLRRLRRGDRSARGHARPAARAVQVVSLLPITAHAGPGGGGGGGKAAAKNGGGGSIAVVKQQLGALANGTVPKLAVPAGPGLQPAAPKLSPAAKRTEGQHVL</sequence>
<evidence type="ECO:0000256" key="3">
    <source>
        <dbReference type="ARBA" id="ARBA00022989"/>
    </source>
</evidence>
<keyword evidence="4 7" id="KW-0472">Membrane</keyword>
<evidence type="ECO:0000259" key="8">
    <source>
        <dbReference type="Pfam" id="PF09335"/>
    </source>
</evidence>
<feature type="transmembrane region" description="Helical" evidence="7">
    <location>
        <begin position="112"/>
        <end position="130"/>
    </location>
</feature>
<evidence type="ECO:0000256" key="7">
    <source>
        <dbReference type="SAM" id="Phobius"/>
    </source>
</evidence>
<comment type="similarity">
    <text evidence="5">Belongs to the TMEM41 family.</text>
</comment>
<organism evidence="9 10">
    <name type="scientific">Chlorella ohadii</name>
    <dbReference type="NCBI Taxonomy" id="2649997"/>
    <lineage>
        <taxon>Eukaryota</taxon>
        <taxon>Viridiplantae</taxon>
        <taxon>Chlorophyta</taxon>
        <taxon>core chlorophytes</taxon>
        <taxon>Trebouxiophyceae</taxon>
        <taxon>Chlorellales</taxon>
        <taxon>Chlorellaceae</taxon>
        <taxon>Chlorella clade</taxon>
        <taxon>Chlorella</taxon>
    </lineage>
</organism>
<dbReference type="GO" id="GO:0000045">
    <property type="term" value="P:autophagosome assembly"/>
    <property type="evidence" value="ECO:0007669"/>
    <property type="project" value="TreeGrafter"/>
</dbReference>
<feature type="domain" description="VTT" evidence="8">
    <location>
        <begin position="132"/>
        <end position="252"/>
    </location>
</feature>
<evidence type="ECO:0000256" key="6">
    <source>
        <dbReference type="SAM" id="MobiDB-lite"/>
    </source>
</evidence>
<evidence type="ECO:0000256" key="1">
    <source>
        <dbReference type="ARBA" id="ARBA00004141"/>
    </source>
</evidence>
<dbReference type="Proteomes" id="UP001205105">
    <property type="component" value="Unassembled WGS sequence"/>
</dbReference>
<keyword evidence="2 7" id="KW-0812">Transmembrane</keyword>
<proteinExistence type="inferred from homology"/>
<dbReference type="InterPro" id="IPR045014">
    <property type="entry name" value="TM41A/B"/>
</dbReference>
<feature type="transmembrane region" description="Helical" evidence="7">
    <location>
        <begin position="263"/>
        <end position="285"/>
    </location>
</feature>
<dbReference type="GO" id="GO:0016020">
    <property type="term" value="C:membrane"/>
    <property type="evidence" value="ECO:0007669"/>
    <property type="project" value="UniProtKB-SubCell"/>
</dbReference>
<evidence type="ECO:0000256" key="4">
    <source>
        <dbReference type="ARBA" id="ARBA00023136"/>
    </source>
</evidence>
<feature type="transmembrane region" description="Helical" evidence="7">
    <location>
        <begin position="216"/>
        <end position="243"/>
    </location>
</feature>
<comment type="subcellular location">
    <subcellularLocation>
        <location evidence="1">Membrane</location>
        <topology evidence="1">Multi-pass membrane protein</topology>
    </subcellularLocation>
</comment>
<accession>A0AAD5DYN5</accession>
<evidence type="ECO:0000256" key="5">
    <source>
        <dbReference type="ARBA" id="ARBA00025797"/>
    </source>
</evidence>
<dbReference type="InterPro" id="IPR032816">
    <property type="entry name" value="VTT_dom"/>
</dbReference>
<protein>
    <recommendedName>
        <fullName evidence="8">VTT domain-containing protein</fullName>
    </recommendedName>
</protein>
<feature type="region of interest" description="Disordered" evidence="6">
    <location>
        <begin position="361"/>
        <end position="385"/>
    </location>
</feature>
<comment type="caution">
    <text evidence="9">The sequence shown here is derived from an EMBL/GenBank/DDBJ whole genome shotgun (WGS) entry which is preliminary data.</text>
</comment>
<feature type="transmembrane region" description="Helical" evidence="7">
    <location>
        <begin position="37"/>
        <end position="59"/>
    </location>
</feature>
<evidence type="ECO:0000256" key="2">
    <source>
        <dbReference type="ARBA" id="ARBA00022692"/>
    </source>
</evidence>
<evidence type="ECO:0000313" key="9">
    <source>
        <dbReference type="EMBL" id="KAI7844749.1"/>
    </source>
</evidence>
<keyword evidence="10" id="KW-1185">Reference proteome</keyword>
<dbReference type="Pfam" id="PF09335">
    <property type="entry name" value="VTT_dom"/>
    <property type="match status" value="1"/>
</dbReference>
<feature type="transmembrane region" description="Helical" evidence="7">
    <location>
        <begin position="136"/>
        <end position="158"/>
    </location>
</feature>
<keyword evidence="3 7" id="KW-1133">Transmembrane helix</keyword>
<dbReference type="PANTHER" id="PTHR43220:SF18">
    <property type="entry name" value="TRANSMEMBRANE PROTEIN 41B"/>
    <property type="match status" value="1"/>
</dbReference>
<dbReference type="PANTHER" id="PTHR43220">
    <property type="match status" value="1"/>
</dbReference>
<dbReference type="AlphaFoldDB" id="A0AAD5DYN5"/>
<dbReference type="EMBL" id="JADXDR010000024">
    <property type="protein sequence ID" value="KAI7844749.1"/>
    <property type="molecule type" value="Genomic_DNA"/>
</dbReference>
<name>A0AAD5DYN5_9CHLO</name>